<dbReference type="RefSeq" id="WP_190107885.1">
    <property type="nucleotide sequence ID" value="NZ_BMVB01000001.1"/>
</dbReference>
<evidence type="ECO:0000313" key="3">
    <source>
        <dbReference type="Proteomes" id="UP000646244"/>
    </source>
</evidence>
<proteinExistence type="predicted"/>
<feature type="chain" id="PRO_5038128820" description="DUF2255 domain-containing protein" evidence="1">
    <location>
        <begin position="30"/>
        <end position="166"/>
    </location>
</feature>
<dbReference type="AlphaFoldDB" id="A0A918T994"/>
<evidence type="ECO:0000256" key="1">
    <source>
        <dbReference type="SAM" id="SignalP"/>
    </source>
</evidence>
<protein>
    <recommendedName>
        <fullName evidence="4">DUF2255 domain-containing protein</fullName>
    </recommendedName>
</protein>
<evidence type="ECO:0008006" key="4">
    <source>
        <dbReference type="Google" id="ProtNLM"/>
    </source>
</evidence>
<name>A0A918T994_STRCJ</name>
<dbReference type="EMBL" id="BMVB01000001">
    <property type="protein sequence ID" value="GHC34853.1"/>
    <property type="molecule type" value="Genomic_DNA"/>
</dbReference>
<evidence type="ECO:0000313" key="2">
    <source>
        <dbReference type="EMBL" id="GHC34853.1"/>
    </source>
</evidence>
<comment type="caution">
    <text evidence="2">The sequence shown here is derived from an EMBL/GenBank/DDBJ whole genome shotgun (WGS) entry which is preliminary data.</text>
</comment>
<dbReference type="Proteomes" id="UP000646244">
    <property type="component" value="Unassembled WGS sequence"/>
</dbReference>
<accession>A0A918T994</accession>
<gene>
    <name evidence="2" type="ORF">GCM10010507_04680</name>
</gene>
<organism evidence="2 3">
    <name type="scientific">Streptomyces cinnamoneus</name>
    <name type="common">Streptoverticillium cinnamoneum</name>
    <dbReference type="NCBI Taxonomy" id="53446"/>
    <lineage>
        <taxon>Bacteria</taxon>
        <taxon>Bacillati</taxon>
        <taxon>Actinomycetota</taxon>
        <taxon>Actinomycetes</taxon>
        <taxon>Kitasatosporales</taxon>
        <taxon>Streptomycetaceae</taxon>
        <taxon>Streptomyces</taxon>
        <taxon>Streptomyces cinnamoneus group</taxon>
    </lineage>
</organism>
<reference evidence="2" key="1">
    <citation type="journal article" date="2014" name="Int. J. Syst. Evol. Microbiol.">
        <title>Complete genome sequence of Corynebacterium casei LMG S-19264T (=DSM 44701T), isolated from a smear-ripened cheese.</title>
        <authorList>
            <consortium name="US DOE Joint Genome Institute (JGI-PGF)"/>
            <person name="Walter F."/>
            <person name="Albersmeier A."/>
            <person name="Kalinowski J."/>
            <person name="Ruckert C."/>
        </authorList>
    </citation>
    <scope>NUCLEOTIDE SEQUENCE</scope>
    <source>
        <strain evidence="2">JCM 4633</strain>
    </source>
</reference>
<feature type="signal peptide" evidence="1">
    <location>
        <begin position="1"/>
        <end position="29"/>
    </location>
</feature>
<sequence length="166" mass="17903">MSARTAFRTVSLALAAATLALTAAQGAQAATRTAPAQAVAPAAGTAGATAADENPFRHIDLEGLKAEKRLMYPAGHPVAFWALVLDDERVSRTYKGGTFFVYAPATGEFGWMLDTDIATRTVKDPHQVVIADLDFLNSHPRVEVRYGNPDQPKKARVVARTTIWMH</sequence>
<reference evidence="2" key="2">
    <citation type="submission" date="2020-09" db="EMBL/GenBank/DDBJ databases">
        <authorList>
            <person name="Sun Q."/>
            <person name="Ohkuma M."/>
        </authorList>
    </citation>
    <scope>NUCLEOTIDE SEQUENCE</scope>
    <source>
        <strain evidence="2">JCM 4633</strain>
    </source>
</reference>
<keyword evidence="1" id="KW-0732">Signal</keyword>